<evidence type="ECO:0000313" key="2">
    <source>
        <dbReference type="Proteomes" id="UP001148737"/>
    </source>
</evidence>
<gene>
    <name evidence="1" type="ORF">NLG97_g3856</name>
</gene>
<sequence length="262" mass="27700">MPETQGNSSQTPSQGSSRGRNSHGRRGGRNGRGPRPKNGASEGSSDGPALNGASDSSAAPTQQNPTRESNQRSRGNRNRPPKRQTGVSGSAPNGARPAGRRAFGGHLTSATEDGNETANAVPSPVASLSADAPEFVPGQPVVSRSKVAKSAPSRSKQARPKLPKSTAADLATRIHEDISNANYECTVCTDEVLRTSHVWSCTLCWTVVHMKYISLLVRQGNQPQARQRVTAAPFLRPDLFEATPNMPASLSPAMSFRALPAM</sequence>
<reference evidence="1" key="1">
    <citation type="submission" date="2022-07" db="EMBL/GenBank/DDBJ databases">
        <title>Genome Sequence of Lecanicillium saksenae.</title>
        <authorList>
            <person name="Buettner E."/>
        </authorList>
    </citation>
    <scope>NUCLEOTIDE SEQUENCE</scope>
    <source>
        <strain evidence="1">VT-O1</strain>
    </source>
</reference>
<evidence type="ECO:0000313" key="1">
    <source>
        <dbReference type="EMBL" id="KAJ3494781.1"/>
    </source>
</evidence>
<dbReference type="Proteomes" id="UP001148737">
    <property type="component" value="Unassembled WGS sequence"/>
</dbReference>
<organism evidence="1 2">
    <name type="scientific">Lecanicillium saksenae</name>
    <dbReference type="NCBI Taxonomy" id="468837"/>
    <lineage>
        <taxon>Eukaryota</taxon>
        <taxon>Fungi</taxon>
        <taxon>Dikarya</taxon>
        <taxon>Ascomycota</taxon>
        <taxon>Pezizomycotina</taxon>
        <taxon>Sordariomycetes</taxon>
        <taxon>Hypocreomycetidae</taxon>
        <taxon>Hypocreales</taxon>
        <taxon>Cordycipitaceae</taxon>
        <taxon>Lecanicillium</taxon>
    </lineage>
</organism>
<protein>
    <submittedName>
        <fullName evidence="1">Uncharacterized protein</fullName>
    </submittedName>
</protein>
<proteinExistence type="predicted"/>
<dbReference type="EMBL" id="JANAKD010000344">
    <property type="protein sequence ID" value="KAJ3494781.1"/>
    <property type="molecule type" value="Genomic_DNA"/>
</dbReference>
<comment type="caution">
    <text evidence="1">The sequence shown here is derived from an EMBL/GenBank/DDBJ whole genome shotgun (WGS) entry which is preliminary data.</text>
</comment>
<name>A0ACC1R0V8_9HYPO</name>
<keyword evidence="2" id="KW-1185">Reference proteome</keyword>
<accession>A0ACC1R0V8</accession>